<organism evidence="1 2">
    <name type="scientific">Naganishia cerealis</name>
    <dbReference type="NCBI Taxonomy" id="610337"/>
    <lineage>
        <taxon>Eukaryota</taxon>
        <taxon>Fungi</taxon>
        <taxon>Dikarya</taxon>
        <taxon>Basidiomycota</taxon>
        <taxon>Agaricomycotina</taxon>
        <taxon>Tremellomycetes</taxon>
        <taxon>Filobasidiales</taxon>
        <taxon>Filobasidiaceae</taxon>
        <taxon>Naganishia</taxon>
    </lineage>
</organism>
<evidence type="ECO:0000313" key="2">
    <source>
        <dbReference type="Proteomes" id="UP001241377"/>
    </source>
</evidence>
<dbReference type="Proteomes" id="UP001241377">
    <property type="component" value="Unassembled WGS sequence"/>
</dbReference>
<dbReference type="EMBL" id="JASBWR010000012">
    <property type="protein sequence ID" value="KAJ9110467.1"/>
    <property type="molecule type" value="Genomic_DNA"/>
</dbReference>
<accession>A0ACC2WFN2</accession>
<keyword evidence="2" id="KW-1185">Reference proteome</keyword>
<evidence type="ECO:0000313" key="1">
    <source>
        <dbReference type="EMBL" id="KAJ9110467.1"/>
    </source>
</evidence>
<protein>
    <submittedName>
        <fullName evidence="1">Uncharacterized protein</fullName>
    </submittedName>
</protein>
<gene>
    <name evidence="1" type="ORF">QFC19_001593</name>
</gene>
<sequence>MPNIPANPPLPEETVPETTSTSGSSTQPPLPDEPAPVPTQSKALPRPSAVLVEEAEDEDAPAATIEGSMSKGKAKQTAEPASANDDEQEEEWDPSAAGSRSLEDRKPAEEKPTAGQKEERQQDPGKEANGATDTGGWQAIWAPAQNGTECVSSWNEIGSDLLACLQPIIAYYFWNANTGAVQWENPLAATAEQSSSDIQPPLPEEALVPAAATWGDSYASSSTRGVTDTSASSLPPIDPALAHLLPASQRLGTTNSSDAHLYQTAQFNARTGRFTANDYQYTVDHLAEANRAKRQEMAYFDVAEWEKEREEEMARKRAAEEAGDGDRPKKLTKKDMKKPYPIRSIHLKTTKSRHCIENMAMHLRPGTETIRFRRPTAGPNAVKANTGGDGQTDKFGGKFAPDVKAWKRRHMGLLQDLVGRQANGPFTPGFSFAVRLLLLIRVGAAMYSNIQDCDEVFNFFEPLHYFVHNSGFQTWELSPEYSVRSWAYILLHWPFAQIAPTAMSLPKRASFFCLRIGLGVICSVCEAKFYRSVAENLNERAGRYTLAILMFSAGMWNAGVAFLPSSFAMYLTMLGYAYYLKPSTVDRVGDRRVMMATISFAIGAILGWPFAALLGLPFVFEELFIKSGDEVVGEEAVFDWRVDRIGRLIKSVVFAAAIAIPVFAFDSWAYGKPTFPTLNILLYNLFSGKGPELYGTEPPTFYLANLFLNFNFTLPLALISMPALVFTYFFDFRRLGVSQTKPKPGQSSPYTLVALRLSGFYLWLIVMSLQPHKEERFMYPAYPLMILNAAVSVFLIRGWAETAYIKATTSSYRASQSRLFSYLTLGLVLPIMILSVSRIYALGHFYRSPYDVIYHFQYTEVPKLLRAAGHEPIPPPEEYRDKREEQGYSDEWDYTVLGKFEPKIRLCYGKEWYRFLGSYLVPEGIEVDWIRSEFNGAMPRRWEPSHSRAGSWWLRQETRITRAGKFNDDNIESTLTGTYVDPSECTYLIDSSMPSQPPTTAEPAYTSSDEWERLYCESFLDNAASKWWARIFYLPGKFAEEGRTWGEYCLLKRK</sequence>
<comment type="caution">
    <text evidence="1">The sequence shown here is derived from an EMBL/GenBank/DDBJ whole genome shotgun (WGS) entry which is preliminary data.</text>
</comment>
<proteinExistence type="predicted"/>
<name>A0ACC2WFN2_9TREE</name>
<reference evidence="1" key="1">
    <citation type="submission" date="2023-04" db="EMBL/GenBank/DDBJ databases">
        <title>Draft Genome sequencing of Naganishia species isolated from polar environments using Oxford Nanopore Technology.</title>
        <authorList>
            <person name="Leo P."/>
            <person name="Venkateswaran K."/>
        </authorList>
    </citation>
    <scope>NUCLEOTIDE SEQUENCE</scope>
    <source>
        <strain evidence="1">MNA-CCFEE 5261</strain>
    </source>
</reference>